<evidence type="ECO:0000256" key="2">
    <source>
        <dbReference type="SAM" id="SignalP"/>
    </source>
</evidence>
<keyword evidence="2" id="KW-0732">Signal</keyword>
<dbReference type="OrthoDB" id="5946976at2759"/>
<dbReference type="InterPro" id="IPR050491">
    <property type="entry name" value="AmpC-like"/>
</dbReference>
<evidence type="ECO:0000313" key="5">
    <source>
        <dbReference type="Proteomes" id="UP000297245"/>
    </source>
</evidence>
<gene>
    <name evidence="4" type="ORF">K435DRAFT_768719</name>
</gene>
<dbReference type="AlphaFoldDB" id="A0A4S8KVG4"/>
<dbReference type="EMBL" id="ML180021">
    <property type="protein sequence ID" value="THU79478.1"/>
    <property type="molecule type" value="Genomic_DNA"/>
</dbReference>
<dbReference type="SUPFAM" id="SSF56601">
    <property type="entry name" value="beta-lactamase/transpeptidase-like"/>
    <property type="match status" value="1"/>
</dbReference>
<dbReference type="PANTHER" id="PTHR46825">
    <property type="entry name" value="D-ALANYL-D-ALANINE-CARBOXYPEPTIDASE/ENDOPEPTIDASE AMPH"/>
    <property type="match status" value="1"/>
</dbReference>
<proteinExistence type="inferred from homology"/>
<evidence type="ECO:0000313" key="4">
    <source>
        <dbReference type="EMBL" id="THU79478.1"/>
    </source>
</evidence>
<dbReference type="Gene3D" id="3.40.710.10">
    <property type="entry name" value="DD-peptidase/beta-lactamase superfamily"/>
    <property type="match status" value="1"/>
</dbReference>
<dbReference type="InterPro" id="IPR012338">
    <property type="entry name" value="Beta-lactam/transpept-like"/>
</dbReference>
<protein>
    <submittedName>
        <fullName evidence="4">Beta-lactamase/transpeptidase-like protein</fullName>
    </submittedName>
</protein>
<organism evidence="4 5">
    <name type="scientific">Dendrothele bispora (strain CBS 962.96)</name>
    <dbReference type="NCBI Taxonomy" id="1314807"/>
    <lineage>
        <taxon>Eukaryota</taxon>
        <taxon>Fungi</taxon>
        <taxon>Dikarya</taxon>
        <taxon>Basidiomycota</taxon>
        <taxon>Agaricomycotina</taxon>
        <taxon>Agaricomycetes</taxon>
        <taxon>Agaricomycetidae</taxon>
        <taxon>Agaricales</taxon>
        <taxon>Agaricales incertae sedis</taxon>
        <taxon>Dendrothele</taxon>
    </lineage>
</organism>
<evidence type="ECO:0000256" key="1">
    <source>
        <dbReference type="ARBA" id="ARBA00038215"/>
    </source>
</evidence>
<feature type="signal peptide" evidence="2">
    <location>
        <begin position="1"/>
        <end position="19"/>
    </location>
</feature>
<keyword evidence="5" id="KW-1185">Reference proteome</keyword>
<dbReference type="Proteomes" id="UP000297245">
    <property type="component" value="Unassembled WGS sequence"/>
</dbReference>
<comment type="similarity">
    <text evidence="1">Belongs to the peptidase S12 family.</text>
</comment>
<evidence type="ECO:0000259" key="3">
    <source>
        <dbReference type="Pfam" id="PF00144"/>
    </source>
</evidence>
<reference evidence="4 5" key="1">
    <citation type="journal article" date="2019" name="Nat. Ecol. Evol.">
        <title>Megaphylogeny resolves global patterns of mushroom evolution.</title>
        <authorList>
            <person name="Varga T."/>
            <person name="Krizsan K."/>
            <person name="Foldi C."/>
            <person name="Dima B."/>
            <person name="Sanchez-Garcia M."/>
            <person name="Sanchez-Ramirez S."/>
            <person name="Szollosi G.J."/>
            <person name="Szarkandi J.G."/>
            <person name="Papp V."/>
            <person name="Albert L."/>
            <person name="Andreopoulos W."/>
            <person name="Angelini C."/>
            <person name="Antonin V."/>
            <person name="Barry K.W."/>
            <person name="Bougher N.L."/>
            <person name="Buchanan P."/>
            <person name="Buyck B."/>
            <person name="Bense V."/>
            <person name="Catcheside P."/>
            <person name="Chovatia M."/>
            <person name="Cooper J."/>
            <person name="Damon W."/>
            <person name="Desjardin D."/>
            <person name="Finy P."/>
            <person name="Geml J."/>
            <person name="Haridas S."/>
            <person name="Hughes K."/>
            <person name="Justo A."/>
            <person name="Karasinski D."/>
            <person name="Kautmanova I."/>
            <person name="Kiss B."/>
            <person name="Kocsube S."/>
            <person name="Kotiranta H."/>
            <person name="LaButti K.M."/>
            <person name="Lechner B.E."/>
            <person name="Liimatainen K."/>
            <person name="Lipzen A."/>
            <person name="Lukacs Z."/>
            <person name="Mihaltcheva S."/>
            <person name="Morgado L.N."/>
            <person name="Niskanen T."/>
            <person name="Noordeloos M.E."/>
            <person name="Ohm R.A."/>
            <person name="Ortiz-Santana B."/>
            <person name="Ovrebo C."/>
            <person name="Racz N."/>
            <person name="Riley R."/>
            <person name="Savchenko A."/>
            <person name="Shiryaev A."/>
            <person name="Soop K."/>
            <person name="Spirin V."/>
            <person name="Szebenyi C."/>
            <person name="Tomsovsky M."/>
            <person name="Tulloss R.E."/>
            <person name="Uehling J."/>
            <person name="Grigoriev I.V."/>
            <person name="Vagvolgyi C."/>
            <person name="Papp T."/>
            <person name="Martin F.M."/>
            <person name="Miettinen O."/>
            <person name="Hibbett D.S."/>
            <person name="Nagy L.G."/>
        </authorList>
    </citation>
    <scope>NUCLEOTIDE SEQUENCE [LARGE SCALE GENOMIC DNA]</scope>
    <source>
        <strain evidence="4 5">CBS 962.96</strain>
    </source>
</reference>
<dbReference type="InterPro" id="IPR001466">
    <property type="entry name" value="Beta-lactam-related"/>
</dbReference>
<dbReference type="PANTHER" id="PTHR46825:SF15">
    <property type="entry name" value="BETA-LACTAMASE-RELATED DOMAIN-CONTAINING PROTEIN"/>
    <property type="match status" value="1"/>
</dbReference>
<feature type="chain" id="PRO_5020277906" evidence="2">
    <location>
        <begin position="20"/>
        <end position="605"/>
    </location>
</feature>
<name>A0A4S8KVG4_DENBC</name>
<dbReference type="Pfam" id="PF00144">
    <property type="entry name" value="Beta-lactamase"/>
    <property type="match status" value="1"/>
</dbReference>
<sequence>MFSPSKLLLLTSSLAVAYGQLLSRTTSNNPSSTPRTVQNVLTPEFDLFVEQTLDDWNSSGGVSIAVVQMNADGIWNVENKGYGTAKGDGSKVTEDTYFSIGSNSKLFDAIAVGLLVSNESLSPRISWNTKVASLLPEWGMEDPVANSDSTILDLLGHRTGLPRHDLMYEANATLPDLINRTRYLRPSVGFRERYQYENLMYGTLSYLPEFLIPSLSSYARYVKDNIFVPLGLNQTTFSTEIAEQSGNLAQSFARQNVNTSESIFGKGTTKILPNWNTAGEDGNMISGAGGIMMSARDATAWLRTLLLEGRNPANGETVIPSEIFDVINNGIAVVSGVPTWPEMSPVVYSAGQTGYSYRGHEHAGGVPGFISQISRFPFDNVGVAVFCNDDSFGSVITDILKWRIVDGAFALDPVDWSTRSKLAASTAFNQSLSSTVPRPAEPTDPRVPLSSMTGVYNDPAYGSLELCLIPQSGDSNDTATPSCQTVLNELPEQLPGAIDTSVPTLVARWDKLWITHIKLEHFNKNLFNVTTLKSTPILNSGNETANGTEARWAQVWSTASAEFAVHHNKVTGFGMVGLWGAEAGVPSPSGKTVKQRAEVWFVKQG</sequence>
<feature type="domain" description="Beta-lactamase-related" evidence="3">
    <location>
        <begin position="76"/>
        <end position="391"/>
    </location>
</feature>
<accession>A0A4S8KVG4</accession>